<gene>
    <name evidence="1" type="ORF">D5H75_33165</name>
</gene>
<keyword evidence="2" id="KW-1185">Reference proteome</keyword>
<dbReference type="EMBL" id="QZEY01000019">
    <property type="protein sequence ID" value="RJL23224.1"/>
    <property type="molecule type" value="Genomic_DNA"/>
</dbReference>
<evidence type="ECO:0000313" key="1">
    <source>
        <dbReference type="EMBL" id="RJL23224.1"/>
    </source>
</evidence>
<accession>A0A3A4AA43</accession>
<sequence>MPADPAAAEPGYVLDAALLCEIARGDADIIALVQALDAAQVPMTVPLLAVTAAAVDVDGHPEMMAVVRGVCRLDTAWLGGILAFDDAAELAAAKSAVGDALDTWWDVQALELALIQRRPILTTSATLWRDAVRTVGGRTLIVVEVAELDE</sequence>
<comment type="caution">
    <text evidence="1">The sequence shown here is derived from an EMBL/GenBank/DDBJ whole genome shotgun (WGS) entry which is preliminary data.</text>
</comment>
<proteinExistence type="predicted"/>
<protein>
    <recommendedName>
        <fullName evidence="3">PIN domain-containing protein</fullName>
    </recommendedName>
</protein>
<evidence type="ECO:0000313" key="2">
    <source>
        <dbReference type="Proteomes" id="UP000265768"/>
    </source>
</evidence>
<dbReference type="AlphaFoldDB" id="A0A3A4AA43"/>
<evidence type="ECO:0008006" key="3">
    <source>
        <dbReference type="Google" id="ProtNLM"/>
    </source>
</evidence>
<reference evidence="1 2" key="1">
    <citation type="submission" date="2018-09" db="EMBL/GenBank/DDBJ databases">
        <title>YIM 75507 draft genome.</title>
        <authorList>
            <person name="Tang S."/>
            <person name="Feng Y."/>
        </authorList>
    </citation>
    <scope>NUCLEOTIDE SEQUENCE [LARGE SCALE GENOMIC DNA]</scope>
    <source>
        <strain evidence="1 2">YIM 75507</strain>
    </source>
</reference>
<dbReference type="Proteomes" id="UP000265768">
    <property type="component" value="Unassembled WGS sequence"/>
</dbReference>
<dbReference type="OrthoDB" id="3535795at2"/>
<dbReference type="RefSeq" id="WP_119930536.1">
    <property type="nucleotide sequence ID" value="NZ_QZEY01000019.1"/>
</dbReference>
<name>A0A3A4AA43_9ACTN</name>
<organism evidence="1 2">
    <name type="scientific">Bailinhaonella thermotolerans</name>
    <dbReference type="NCBI Taxonomy" id="1070861"/>
    <lineage>
        <taxon>Bacteria</taxon>
        <taxon>Bacillati</taxon>
        <taxon>Actinomycetota</taxon>
        <taxon>Actinomycetes</taxon>
        <taxon>Streptosporangiales</taxon>
        <taxon>Streptosporangiaceae</taxon>
        <taxon>Bailinhaonella</taxon>
    </lineage>
</organism>